<dbReference type="GO" id="GO:0005829">
    <property type="term" value="C:cytosol"/>
    <property type="evidence" value="ECO:0000318"/>
    <property type="project" value="GO_Central"/>
</dbReference>
<dbReference type="Gene3D" id="2.30.29.30">
    <property type="entry name" value="Pleckstrin-homology domain (PH domain)/Phosphotyrosine-binding domain (PTB)"/>
    <property type="match status" value="1"/>
</dbReference>
<feature type="compositionally biased region" description="Low complexity" evidence="4">
    <location>
        <begin position="54"/>
        <end position="71"/>
    </location>
</feature>
<dbReference type="InterPro" id="IPR035899">
    <property type="entry name" value="DBL_dom_sf"/>
</dbReference>
<evidence type="ECO:0000256" key="4">
    <source>
        <dbReference type="SAM" id="MobiDB-lite"/>
    </source>
</evidence>
<dbReference type="PANTHER" id="PTHR45834:SF3">
    <property type="entry name" value="RHO GUANINE NUCLEOTIDE EXCHANGE FACTOR 3, ISOFORM L"/>
    <property type="match status" value="1"/>
</dbReference>
<protein>
    <recommendedName>
        <fullName evidence="11">DH domain-containing protein</fullName>
    </recommendedName>
</protein>
<dbReference type="Gene3D" id="2.30.30.40">
    <property type="entry name" value="SH3 Domains"/>
    <property type="match status" value="1"/>
</dbReference>
<dbReference type="EnsemblMetazoa" id="HelroT82074">
    <property type="protein sequence ID" value="HelroP82074"/>
    <property type="gene ID" value="HelroG82074"/>
</dbReference>
<dbReference type="InterPro" id="IPR036028">
    <property type="entry name" value="SH3-like_dom_sf"/>
</dbReference>
<dbReference type="InParanoid" id="T1G4M5"/>
<dbReference type="SMART" id="SM00325">
    <property type="entry name" value="RhoGEF"/>
    <property type="match status" value="1"/>
</dbReference>
<dbReference type="OrthoDB" id="660555at2759"/>
<keyword evidence="1 3" id="KW-0728">SH3 domain</keyword>
<evidence type="ECO:0000256" key="1">
    <source>
        <dbReference type="ARBA" id="ARBA00022443"/>
    </source>
</evidence>
<dbReference type="GeneID" id="20216023"/>
<dbReference type="GO" id="GO:0005085">
    <property type="term" value="F:guanyl-nucleotide exchange factor activity"/>
    <property type="evidence" value="ECO:0000318"/>
    <property type="project" value="GO_Central"/>
</dbReference>
<dbReference type="PROSITE" id="PS50010">
    <property type="entry name" value="DH_2"/>
    <property type="match status" value="1"/>
</dbReference>
<evidence type="ECO:0000313" key="10">
    <source>
        <dbReference type="Proteomes" id="UP000015101"/>
    </source>
</evidence>
<reference evidence="9" key="3">
    <citation type="submission" date="2015-06" db="UniProtKB">
        <authorList>
            <consortium name="EnsemblMetazoa"/>
        </authorList>
    </citation>
    <scope>IDENTIFICATION</scope>
</reference>
<dbReference type="Pfam" id="PF22697">
    <property type="entry name" value="SOS1_NGEF_PH"/>
    <property type="match status" value="1"/>
</dbReference>
<evidence type="ECO:0000256" key="2">
    <source>
        <dbReference type="ARBA" id="ARBA00022658"/>
    </source>
</evidence>
<dbReference type="SUPFAM" id="SSF50729">
    <property type="entry name" value="PH domain-like"/>
    <property type="match status" value="1"/>
</dbReference>
<reference evidence="10" key="1">
    <citation type="submission" date="2012-12" db="EMBL/GenBank/DDBJ databases">
        <authorList>
            <person name="Hellsten U."/>
            <person name="Grimwood J."/>
            <person name="Chapman J.A."/>
            <person name="Shapiro H."/>
            <person name="Aerts A."/>
            <person name="Otillar R.P."/>
            <person name="Terry A.Y."/>
            <person name="Boore J.L."/>
            <person name="Simakov O."/>
            <person name="Marletaz F."/>
            <person name="Cho S.-J."/>
            <person name="Edsinger-Gonzales E."/>
            <person name="Havlak P."/>
            <person name="Kuo D.-H."/>
            <person name="Larsson T."/>
            <person name="Lv J."/>
            <person name="Arendt D."/>
            <person name="Savage R."/>
            <person name="Osoegawa K."/>
            <person name="de Jong P."/>
            <person name="Lindberg D.R."/>
            <person name="Seaver E.C."/>
            <person name="Weisblat D.A."/>
            <person name="Putnam N.H."/>
            <person name="Grigoriev I.V."/>
            <person name="Rokhsar D.S."/>
        </authorList>
    </citation>
    <scope>NUCLEOTIDE SEQUENCE</scope>
</reference>
<dbReference type="RefSeq" id="XP_009020587.1">
    <property type="nucleotide sequence ID" value="XM_009022339.1"/>
</dbReference>
<evidence type="ECO:0000259" key="6">
    <source>
        <dbReference type="PROSITE" id="PS50003"/>
    </source>
</evidence>
<evidence type="ECO:0000259" key="7">
    <source>
        <dbReference type="PROSITE" id="PS50010"/>
    </source>
</evidence>
<dbReference type="eggNOG" id="KOG3519">
    <property type="taxonomic scope" value="Eukaryota"/>
</dbReference>
<dbReference type="CDD" id="cd00160">
    <property type="entry name" value="RhoGEF"/>
    <property type="match status" value="1"/>
</dbReference>
<reference evidence="8 10" key="2">
    <citation type="journal article" date="2013" name="Nature">
        <title>Insights into bilaterian evolution from three spiralian genomes.</title>
        <authorList>
            <person name="Simakov O."/>
            <person name="Marletaz F."/>
            <person name="Cho S.J."/>
            <person name="Edsinger-Gonzales E."/>
            <person name="Havlak P."/>
            <person name="Hellsten U."/>
            <person name="Kuo D.H."/>
            <person name="Larsson T."/>
            <person name="Lv J."/>
            <person name="Arendt D."/>
            <person name="Savage R."/>
            <person name="Osoegawa K."/>
            <person name="de Jong P."/>
            <person name="Grimwood J."/>
            <person name="Chapman J.A."/>
            <person name="Shapiro H."/>
            <person name="Aerts A."/>
            <person name="Otillar R.P."/>
            <person name="Terry A.Y."/>
            <person name="Boore J.L."/>
            <person name="Grigoriev I.V."/>
            <person name="Lindberg D.R."/>
            <person name="Seaver E.C."/>
            <person name="Weisblat D.A."/>
            <person name="Putnam N.H."/>
            <person name="Rokhsar D.S."/>
        </authorList>
    </citation>
    <scope>NUCLEOTIDE SEQUENCE</scope>
</reference>
<dbReference type="OMA" id="ACMRTQQ"/>
<feature type="region of interest" description="Disordered" evidence="4">
    <location>
        <begin position="47"/>
        <end position="71"/>
    </location>
</feature>
<dbReference type="SUPFAM" id="SSF50044">
    <property type="entry name" value="SH3-domain"/>
    <property type="match status" value="1"/>
</dbReference>
<dbReference type="InterPro" id="IPR001452">
    <property type="entry name" value="SH3_domain"/>
</dbReference>
<evidence type="ECO:0000259" key="5">
    <source>
        <dbReference type="PROSITE" id="PS50002"/>
    </source>
</evidence>
<dbReference type="CTD" id="20216023"/>
<dbReference type="InterPro" id="IPR053086">
    <property type="entry name" value="RhoGEF_domain"/>
</dbReference>
<feature type="domain" description="PH" evidence="6">
    <location>
        <begin position="292"/>
        <end position="397"/>
    </location>
</feature>
<dbReference type="InterPro" id="IPR000219">
    <property type="entry name" value="DH_dom"/>
</dbReference>
<dbReference type="InterPro" id="IPR001331">
    <property type="entry name" value="GDS_CDC24_CS"/>
</dbReference>
<dbReference type="Pfam" id="PF00621">
    <property type="entry name" value="RhoGEF"/>
    <property type="match status" value="1"/>
</dbReference>
<feature type="domain" description="DH" evidence="7">
    <location>
        <begin position="76"/>
        <end position="260"/>
    </location>
</feature>
<gene>
    <name evidence="9" type="primary">20216023</name>
    <name evidence="8" type="ORF">HELRODRAFT_82074</name>
</gene>
<dbReference type="HOGENOM" id="CLU_008436_2_1_1"/>
<keyword evidence="10" id="KW-1185">Reference proteome</keyword>
<dbReference type="PROSITE" id="PS00741">
    <property type="entry name" value="DH_1"/>
    <property type="match status" value="1"/>
</dbReference>
<dbReference type="EMBL" id="AMQM01005077">
    <property type="status" value="NOT_ANNOTATED_CDS"/>
    <property type="molecule type" value="Genomic_DNA"/>
</dbReference>
<dbReference type="STRING" id="6412.T1G4M5"/>
<dbReference type="AlphaFoldDB" id="T1G4M5"/>
<keyword evidence="2" id="KW-0344">Guanine-nucleotide releasing factor</keyword>
<evidence type="ECO:0008006" key="11">
    <source>
        <dbReference type="Google" id="ProtNLM"/>
    </source>
</evidence>
<dbReference type="SMART" id="SM00326">
    <property type="entry name" value="SH3"/>
    <property type="match status" value="1"/>
</dbReference>
<dbReference type="InterPro" id="IPR055251">
    <property type="entry name" value="SOS1_NGEF_PH"/>
</dbReference>
<dbReference type="EMBL" id="KB096785">
    <property type="protein sequence ID" value="ESO01351.1"/>
    <property type="molecule type" value="Genomic_DNA"/>
</dbReference>
<dbReference type="PROSITE" id="PS50002">
    <property type="entry name" value="SH3"/>
    <property type="match status" value="1"/>
</dbReference>
<dbReference type="PROSITE" id="PS50003">
    <property type="entry name" value="PH_DOMAIN"/>
    <property type="match status" value="1"/>
</dbReference>
<dbReference type="Gene3D" id="1.20.900.10">
    <property type="entry name" value="Dbl homology (DH) domain"/>
    <property type="match status" value="1"/>
</dbReference>
<accession>T1G4M5</accession>
<feature type="domain" description="SH3" evidence="5">
    <location>
        <begin position="1"/>
        <end position="45"/>
    </location>
</feature>
<evidence type="ECO:0000313" key="9">
    <source>
        <dbReference type="EnsemblMetazoa" id="HelroP82074"/>
    </source>
</evidence>
<sequence length="397" mass="46715">ENELTFYAGDVIEVVCCGDNMWWKGRLGEEKLGWFPRFYVEVNGDGDSASHRNSTTLLSSSSSSSISSSSLSCDTHRRHVIIDVIKAENDYVKHLDDIVEGFMMKCLENRKLFTEEDVEGVFSNIKEIRTFAKHFLHELLKRYDTNSVECTCFGKCFIENKNGFELYSTYCINHPTSSHHLASLNKIKNYKEFFEKCRKERAMIEINLDGFLLTPVQKICKYPLQLKQLLRFTCQQHNDYNNLKMAIEIMKNIVVSINEMKRQAEHDQKLLRDWQKNIVGWQGSDVIVRNSNLVHSGELIKVSERGWSHQRVCFLFNKEIVICKKDLLWRNILLFKNRYNLKDITVFDVLDGKDEQTGLMLKTCFRLYLSNKNEHQIWMCKNENFKKEWLTVLRRLL</sequence>
<dbReference type="GO" id="GO:0035556">
    <property type="term" value="P:intracellular signal transduction"/>
    <property type="evidence" value="ECO:0007669"/>
    <property type="project" value="InterPro"/>
</dbReference>
<dbReference type="Pfam" id="PF00018">
    <property type="entry name" value="SH3_1"/>
    <property type="match status" value="1"/>
</dbReference>
<dbReference type="PANTHER" id="PTHR45834">
    <property type="entry name" value="RHO GUANINE NUCLEOTIDE EXCHANGE FACTOR 9-RELATED"/>
    <property type="match status" value="1"/>
</dbReference>
<proteinExistence type="predicted"/>
<evidence type="ECO:0000313" key="8">
    <source>
        <dbReference type="EMBL" id="ESO01351.1"/>
    </source>
</evidence>
<evidence type="ECO:0000256" key="3">
    <source>
        <dbReference type="PROSITE-ProRule" id="PRU00192"/>
    </source>
</evidence>
<organism evidence="9 10">
    <name type="scientific">Helobdella robusta</name>
    <name type="common">Californian leech</name>
    <dbReference type="NCBI Taxonomy" id="6412"/>
    <lineage>
        <taxon>Eukaryota</taxon>
        <taxon>Metazoa</taxon>
        <taxon>Spiralia</taxon>
        <taxon>Lophotrochozoa</taxon>
        <taxon>Annelida</taxon>
        <taxon>Clitellata</taxon>
        <taxon>Hirudinea</taxon>
        <taxon>Rhynchobdellida</taxon>
        <taxon>Glossiphoniidae</taxon>
        <taxon>Helobdella</taxon>
    </lineage>
</organism>
<dbReference type="SUPFAM" id="SSF48065">
    <property type="entry name" value="DBL homology domain (DH-domain)"/>
    <property type="match status" value="1"/>
</dbReference>
<dbReference type="InterPro" id="IPR001849">
    <property type="entry name" value="PH_domain"/>
</dbReference>
<dbReference type="KEGG" id="hro:HELRODRAFT_82074"/>
<dbReference type="Proteomes" id="UP000015101">
    <property type="component" value="Unassembled WGS sequence"/>
</dbReference>
<name>T1G4M5_HELRO</name>
<dbReference type="InterPro" id="IPR011993">
    <property type="entry name" value="PH-like_dom_sf"/>
</dbReference>